<evidence type="ECO:0000313" key="6">
    <source>
        <dbReference type="Proteomes" id="UP000198565"/>
    </source>
</evidence>
<evidence type="ECO:0000256" key="3">
    <source>
        <dbReference type="ARBA" id="ARBA00023163"/>
    </source>
</evidence>
<dbReference type="InterPro" id="IPR000843">
    <property type="entry name" value="HTH_LacI"/>
</dbReference>
<keyword evidence="3" id="KW-0804">Transcription</keyword>
<dbReference type="CDD" id="cd01392">
    <property type="entry name" value="HTH_LacI"/>
    <property type="match status" value="1"/>
</dbReference>
<dbReference type="SUPFAM" id="SSF53822">
    <property type="entry name" value="Periplasmic binding protein-like I"/>
    <property type="match status" value="1"/>
</dbReference>
<evidence type="ECO:0000313" key="5">
    <source>
        <dbReference type="EMBL" id="SFL33509.1"/>
    </source>
</evidence>
<reference evidence="6" key="1">
    <citation type="submission" date="2016-10" db="EMBL/GenBank/DDBJ databases">
        <authorList>
            <person name="Varghese N."/>
            <person name="Submissions S."/>
        </authorList>
    </citation>
    <scope>NUCLEOTIDE SEQUENCE [LARGE SCALE GENOMIC DNA]</scope>
    <source>
        <strain evidence="6">CGMCC 1.4250</strain>
    </source>
</reference>
<dbReference type="InterPro" id="IPR028082">
    <property type="entry name" value="Peripla_BP_I"/>
</dbReference>
<organism evidence="5 6">
    <name type="scientific">Gracilibacillus orientalis</name>
    <dbReference type="NCBI Taxonomy" id="334253"/>
    <lineage>
        <taxon>Bacteria</taxon>
        <taxon>Bacillati</taxon>
        <taxon>Bacillota</taxon>
        <taxon>Bacilli</taxon>
        <taxon>Bacillales</taxon>
        <taxon>Bacillaceae</taxon>
        <taxon>Gracilibacillus</taxon>
    </lineage>
</organism>
<dbReference type="Gene3D" id="3.40.50.2300">
    <property type="match status" value="2"/>
</dbReference>
<keyword evidence="6" id="KW-1185">Reference proteome</keyword>
<dbReference type="GO" id="GO:0000976">
    <property type="term" value="F:transcription cis-regulatory region binding"/>
    <property type="evidence" value="ECO:0007669"/>
    <property type="project" value="TreeGrafter"/>
</dbReference>
<evidence type="ECO:0000256" key="1">
    <source>
        <dbReference type="ARBA" id="ARBA00023015"/>
    </source>
</evidence>
<dbReference type="RefSeq" id="WP_091479348.1">
    <property type="nucleotide sequence ID" value="NZ_FOTR01000001.1"/>
</dbReference>
<dbReference type="GO" id="GO:0003700">
    <property type="term" value="F:DNA-binding transcription factor activity"/>
    <property type="evidence" value="ECO:0007669"/>
    <property type="project" value="TreeGrafter"/>
</dbReference>
<dbReference type="SMART" id="SM00354">
    <property type="entry name" value="HTH_LACI"/>
    <property type="match status" value="1"/>
</dbReference>
<dbReference type="STRING" id="334253.SAMN04487943_10130"/>
<protein>
    <submittedName>
        <fullName evidence="5">Transcriptional regulator, LacI family</fullName>
    </submittedName>
</protein>
<dbReference type="CDD" id="cd06267">
    <property type="entry name" value="PBP1_LacI_sugar_binding-like"/>
    <property type="match status" value="1"/>
</dbReference>
<dbReference type="PRINTS" id="PR00036">
    <property type="entry name" value="HTHLACI"/>
</dbReference>
<dbReference type="EMBL" id="FOTR01000001">
    <property type="protein sequence ID" value="SFL33509.1"/>
    <property type="molecule type" value="Genomic_DNA"/>
</dbReference>
<dbReference type="SUPFAM" id="SSF47413">
    <property type="entry name" value="lambda repressor-like DNA-binding domains"/>
    <property type="match status" value="1"/>
</dbReference>
<dbReference type="Gene3D" id="1.10.260.40">
    <property type="entry name" value="lambda repressor-like DNA-binding domains"/>
    <property type="match status" value="1"/>
</dbReference>
<evidence type="ECO:0000259" key="4">
    <source>
        <dbReference type="PROSITE" id="PS50932"/>
    </source>
</evidence>
<dbReference type="PANTHER" id="PTHR30146">
    <property type="entry name" value="LACI-RELATED TRANSCRIPTIONAL REPRESSOR"/>
    <property type="match status" value="1"/>
</dbReference>
<dbReference type="Proteomes" id="UP000198565">
    <property type="component" value="Unassembled WGS sequence"/>
</dbReference>
<dbReference type="Pfam" id="PF00532">
    <property type="entry name" value="Peripla_BP_1"/>
    <property type="match status" value="1"/>
</dbReference>
<gene>
    <name evidence="5" type="ORF">SAMN04487943_10130</name>
</gene>
<sequence>MKVTIYDVAEKAGVSIATVSKVINSTGNMRQATRERVLSVMEELNYYPSMMASALTGKKTETLGLLVPDISNPFFSEIARTIEDRAHEKGLSVIMCSTDESLEKEKKYLELLRRKQVDGFIIASSFNDKNLLKGIKSASIPLVMLTQEAGMAGVTSVAVDDFSGGYDAANHLLELGHQKIALINENRLSSKMRVYGFREAYESHGYTFTDDMVITTNASLANGKKVLQTIINNGNLPSAIFACNDLLAIGVLQGARERGINIPEDLSLMGFDNTILATTSVPGLTTIAQPIEEMGKKVVDVIIDSINNKYSGSERILYNPELMQRDTTRVLSEERV</sequence>
<dbReference type="InterPro" id="IPR010982">
    <property type="entry name" value="Lambda_DNA-bd_dom_sf"/>
</dbReference>
<keyword evidence="2" id="KW-0238">DNA-binding</keyword>
<keyword evidence="1" id="KW-0805">Transcription regulation</keyword>
<dbReference type="PROSITE" id="PS50932">
    <property type="entry name" value="HTH_LACI_2"/>
    <property type="match status" value="1"/>
</dbReference>
<dbReference type="PROSITE" id="PS00356">
    <property type="entry name" value="HTH_LACI_1"/>
    <property type="match status" value="1"/>
</dbReference>
<evidence type="ECO:0000256" key="2">
    <source>
        <dbReference type="ARBA" id="ARBA00023125"/>
    </source>
</evidence>
<feature type="domain" description="HTH lacI-type" evidence="4">
    <location>
        <begin position="3"/>
        <end position="57"/>
    </location>
</feature>
<dbReference type="InterPro" id="IPR001761">
    <property type="entry name" value="Peripla_BP/Lac1_sug-bd_dom"/>
</dbReference>
<dbReference type="Pfam" id="PF00356">
    <property type="entry name" value="LacI"/>
    <property type="match status" value="1"/>
</dbReference>
<dbReference type="OrthoDB" id="9796186at2"/>
<dbReference type="PANTHER" id="PTHR30146:SF147">
    <property type="entry name" value="HTH-TYPE TRANSCRIPTIONAL REGULATOR DEGA"/>
    <property type="match status" value="1"/>
</dbReference>
<dbReference type="AlphaFoldDB" id="A0A1I4GUA3"/>
<proteinExistence type="predicted"/>
<accession>A0A1I4GUA3</accession>
<name>A0A1I4GUA3_9BACI</name>